<proteinExistence type="inferred from homology"/>
<dbReference type="InterPro" id="IPR002173">
    <property type="entry name" value="Carboh/pur_kinase_PfkB_CS"/>
</dbReference>
<comment type="function">
    <text evidence="8">Catalyzes the ATP-dependent phosphorylation of fructose-l-phosphate to fructose-l,6-bisphosphate.</text>
</comment>
<comment type="caution">
    <text evidence="10">The sequence shown here is derived from an EMBL/GenBank/DDBJ whole genome shotgun (WGS) entry which is preliminary data.</text>
</comment>
<protein>
    <recommendedName>
        <fullName evidence="7">Tagatose-6-phosphate kinase</fullName>
        <ecNumber evidence="7">2.7.1.144</ecNumber>
    </recommendedName>
</protein>
<organism evidence="10 11">
    <name type="scientific">Senegalia massiliensis</name>
    <dbReference type="NCBI Taxonomy" id="1720316"/>
    <lineage>
        <taxon>Bacteria</taxon>
        <taxon>Bacillati</taxon>
        <taxon>Bacillota</taxon>
        <taxon>Clostridia</taxon>
        <taxon>Eubacteriales</taxon>
        <taxon>Clostridiaceae</taxon>
        <taxon>Senegalia</taxon>
    </lineage>
</organism>
<keyword evidence="5 7" id="KW-0067">ATP-binding</keyword>
<keyword evidence="7" id="KW-0423">Lactose metabolism</keyword>
<sequence>MIYTVTFNPAIDYNLEIDKINFGETNRAKDTYIYPGGKGINISRVLYNLEVESTALGFIGGFTGKYLEEYLKKSDINTDFIYLDEPTRINVKLKSEIETEINAIGPDIPDEKIEEFYKKIDKLKDGDFLILAGNIQSSLRRDMYFTIQERCSEKNINIIVDTTGESLEKTLSNNPFLIKPNKKELEEIFNIEIKDNEDIIKYGQKLQRRGAENVIVSMGGDGAILLSENEVHFVKSPKGILKNSVGSGDSMIAGFLSSYTKTKDVLNSFRWAVAAGSATAFSSDLAKKEEVEQLLDNIVIERLK</sequence>
<evidence type="ECO:0000256" key="4">
    <source>
        <dbReference type="ARBA" id="ARBA00022777"/>
    </source>
</evidence>
<dbReference type="EMBL" id="QXXA01000006">
    <property type="protein sequence ID" value="NBI06497.1"/>
    <property type="molecule type" value="Genomic_DNA"/>
</dbReference>
<dbReference type="NCBIfam" id="TIGR03828">
    <property type="entry name" value="pfkB"/>
    <property type="match status" value="1"/>
</dbReference>
<comment type="similarity">
    <text evidence="7">Belongs to the carbohydrate kinase PfkB family. LacC subfamily.</text>
</comment>
<keyword evidence="2 7" id="KW-0808">Transferase</keyword>
<dbReference type="Pfam" id="PF00294">
    <property type="entry name" value="PfkB"/>
    <property type="match status" value="1"/>
</dbReference>
<evidence type="ECO:0000259" key="9">
    <source>
        <dbReference type="Pfam" id="PF00294"/>
    </source>
</evidence>
<dbReference type="InterPro" id="IPR022463">
    <property type="entry name" value="1-PFruKinase"/>
</dbReference>
<name>A0A845QUE9_9CLOT</name>
<dbReference type="Gene3D" id="3.40.1190.20">
    <property type="match status" value="1"/>
</dbReference>
<dbReference type="GO" id="GO:0005988">
    <property type="term" value="P:lactose metabolic process"/>
    <property type="evidence" value="ECO:0007669"/>
    <property type="project" value="UniProtKB-KW"/>
</dbReference>
<dbReference type="PANTHER" id="PTHR46566:SF1">
    <property type="entry name" value="1-PHOSPHOFRUCTOKINASE"/>
    <property type="match status" value="1"/>
</dbReference>
<dbReference type="GO" id="GO:0009024">
    <property type="term" value="F:tagatose-6-phosphate kinase activity"/>
    <property type="evidence" value="ECO:0007669"/>
    <property type="project" value="UniProtKB-EC"/>
</dbReference>
<dbReference type="Proteomes" id="UP000467132">
    <property type="component" value="Unassembled WGS sequence"/>
</dbReference>
<evidence type="ECO:0000256" key="5">
    <source>
        <dbReference type="ARBA" id="ARBA00022840"/>
    </source>
</evidence>
<dbReference type="UniPathway" id="UPA00704">
    <property type="reaction ID" value="UER00715"/>
</dbReference>
<accession>A0A845QUE9</accession>
<dbReference type="NCBIfam" id="TIGR03168">
    <property type="entry name" value="1-PFK"/>
    <property type="match status" value="1"/>
</dbReference>
<dbReference type="GO" id="GO:2001059">
    <property type="term" value="P:D-tagatose 6-phosphate catabolic process"/>
    <property type="evidence" value="ECO:0007669"/>
    <property type="project" value="UniProtKB-UniPathway"/>
</dbReference>
<dbReference type="PIRSF" id="PIRSF000535">
    <property type="entry name" value="1PFK/6PFK/LacC"/>
    <property type="match status" value="1"/>
</dbReference>
<dbReference type="InterPro" id="IPR017583">
    <property type="entry name" value="Tagatose/fructose_Pkinase"/>
</dbReference>
<dbReference type="GO" id="GO:0008662">
    <property type="term" value="F:1-phosphofructokinase activity"/>
    <property type="evidence" value="ECO:0007669"/>
    <property type="project" value="UniProtKB-UniRule"/>
</dbReference>
<evidence type="ECO:0000256" key="8">
    <source>
        <dbReference type="RuleBase" id="RU369061"/>
    </source>
</evidence>
<dbReference type="EC" id="2.7.1.144" evidence="7"/>
<dbReference type="InterPro" id="IPR011611">
    <property type="entry name" value="PfkB_dom"/>
</dbReference>
<evidence type="ECO:0000256" key="1">
    <source>
        <dbReference type="ARBA" id="ARBA00005380"/>
    </source>
</evidence>
<evidence type="ECO:0000256" key="6">
    <source>
        <dbReference type="ARBA" id="ARBA00047745"/>
    </source>
</evidence>
<dbReference type="SUPFAM" id="SSF53613">
    <property type="entry name" value="Ribokinase-like"/>
    <property type="match status" value="1"/>
</dbReference>
<comment type="pathway">
    <text evidence="7">Carbohydrate metabolism; D-tagatose 6-phosphate degradation; D-glyceraldehyde 3-phosphate and glycerone phosphate from D-tagatose 6-phosphate: step 1/2.</text>
</comment>
<comment type="similarity">
    <text evidence="1">Belongs to the carbohydrate kinase pfkB family.</text>
</comment>
<gene>
    <name evidence="10" type="primary">pfkB</name>
    <name evidence="10" type="ORF">D3Z33_06425</name>
</gene>
<dbReference type="CDD" id="cd01164">
    <property type="entry name" value="FruK_PfkB_like"/>
    <property type="match status" value="1"/>
</dbReference>
<dbReference type="GO" id="GO:0044281">
    <property type="term" value="P:small molecule metabolic process"/>
    <property type="evidence" value="ECO:0007669"/>
    <property type="project" value="UniProtKB-ARBA"/>
</dbReference>
<dbReference type="FunFam" id="3.40.1190.20:FF:000001">
    <property type="entry name" value="Phosphofructokinase"/>
    <property type="match status" value="1"/>
</dbReference>
<dbReference type="PANTHER" id="PTHR46566">
    <property type="entry name" value="1-PHOSPHOFRUCTOKINASE-RELATED"/>
    <property type="match status" value="1"/>
</dbReference>
<evidence type="ECO:0000313" key="10">
    <source>
        <dbReference type="EMBL" id="NBI06497.1"/>
    </source>
</evidence>
<keyword evidence="11" id="KW-1185">Reference proteome</keyword>
<feature type="domain" description="Carbohydrate kinase PfkB" evidence="9">
    <location>
        <begin position="11"/>
        <end position="283"/>
    </location>
</feature>
<dbReference type="RefSeq" id="WP_160196973.1">
    <property type="nucleotide sequence ID" value="NZ_QXXA01000006.1"/>
</dbReference>
<dbReference type="OrthoDB" id="9801219at2"/>
<dbReference type="PROSITE" id="PS00584">
    <property type="entry name" value="PFKB_KINASES_2"/>
    <property type="match status" value="1"/>
</dbReference>
<dbReference type="GO" id="GO:0005829">
    <property type="term" value="C:cytosol"/>
    <property type="evidence" value="ECO:0007669"/>
    <property type="project" value="TreeGrafter"/>
</dbReference>
<comment type="catalytic activity">
    <reaction evidence="6 8">
        <text>beta-D-fructose 1-phosphate + ATP = beta-D-fructose 1,6-bisphosphate + ADP + H(+)</text>
        <dbReference type="Rhea" id="RHEA:14213"/>
        <dbReference type="ChEBI" id="CHEBI:15378"/>
        <dbReference type="ChEBI" id="CHEBI:30616"/>
        <dbReference type="ChEBI" id="CHEBI:32966"/>
        <dbReference type="ChEBI" id="CHEBI:138881"/>
        <dbReference type="ChEBI" id="CHEBI:456216"/>
        <dbReference type="EC" id="2.7.1.56"/>
    </reaction>
</comment>
<dbReference type="AlphaFoldDB" id="A0A845QUE9"/>
<keyword evidence="3 7" id="KW-0547">Nucleotide-binding</keyword>
<evidence type="ECO:0000256" key="2">
    <source>
        <dbReference type="ARBA" id="ARBA00022679"/>
    </source>
</evidence>
<keyword evidence="4 8" id="KW-0418">Kinase</keyword>
<dbReference type="GO" id="GO:0005524">
    <property type="term" value="F:ATP binding"/>
    <property type="evidence" value="ECO:0007669"/>
    <property type="project" value="UniProtKB-UniRule"/>
</dbReference>
<dbReference type="GO" id="GO:0016052">
    <property type="term" value="P:carbohydrate catabolic process"/>
    <property type="evidence" value="ECO:0007669"/>
    <property type="project" value="UniProtKB-ARBA"/>
</dbReference>
<evidence type="ECO:0000256" key="3">
    <source>
        <dbReference type="ARBA" id="ARBA00022741"/>
    </source>
</evidence>
<evidence type="ECO:0000256" key="7">
    <source>
        <dbReference type="PIRNR" id="PIRNR000535"/>
    </source>
</evidence>
<reference evidence="10 11" key="1">
    <citation type="submission" date="2018-08" db="EMBL/GenBank/DDBJ databases">
        <title>Murine metabolic-syndrome-specific gut microbial biobank.</title>
        <authorList>
            <person name="Liu C."/>
        </authorList>
    </citation>
    <scope>NUCLEOTIDE SEQUENCE [LARGE SCALE GENOMIC DNA]</scope>
    <source>
        <strain evidence="10 11">583</strain>
    </source>
</reference>
<evidence type="ECO:0000313" key="11">
    <source>
        <dbReference type="Proteomes" id="UP000467132"/>
    </source>
</evidence>
<comment type="catalytic activity">
    <reaction evidence="7">
        <text>D-tagatofuranose 6-phosphate + ATP = D-tagatofuranose 1,6-bisphosphate + ADP + H(+)</text>
        <dbReference type="Rhea" id="RHEA:12420"/>
        <dbReference type="ChEBI" id="CHEBI:15378"/>
        <dbReference type="ChEBI" id="CHEBI:30616"/>
        <dbReference type="ChEBI" id="CHEBI:58694"/>
        <dbReference type="ChEBI" id="CHEBI:58695"/>
        <dbReference type="ChEBI" id="CHEBI:456216"/>
        <dbReference type="EC" id="2.7.1.144"/>
    </reaction>
</comment>
<dbReference type="InterPro" id="IPR029056">
    <property type="entry name" value="Ribokinase-like"/>
</dbReference>